<feature type="domain" description="DUF317" evidence="2">
    <location>
        <begin position="161"/>
        <end position="227"/>
    </location>
</feature>
<organism evidence="3 4">
    <name type="scientific">Streptomyces niveus</name>
    <name type="common">Streptomyces spheroides</name>
    <dbReference type="NCBI Taxonomy" id="193462"/>
    <lineage>
        <taxon>Bacteria</taxon>
        <taxon>Bacillati</taxon>
        <taxon>Actinomycetota</taxon>
        <taxon>Actinomycetes</taxon>
        <taxon>Kitasatosporales</taxon>
        <taxon>Streptomycetaceae</taxon>
        <taxon>Streptomyces</taxon>
    </lineage>
</organism>
<dbReference type="Proteomes" id="UP001432209">
    <property type="component" value="Chromosome"/>
</dbReference>
<dbReference type="InterPro" id="IPR005523">
    <property type="entry name" value="DUF317_SPDY"/>
</dbReference>
<dbReference type="EMBL" id="CP109495">
    <property type="protein sequence ID" value="WUX51261.1"/>
    <property type="molecule type" value="Genomic_DNA"/>
</dbReference>
<protein>
    <submittedName>
        <fullName evidence="3">DUF317 domain-containing protein</fullName>
    </submittedName>
</protein>
<sequence length="293" mass="32059">MRQPETAEPSEAGLNGDVFVSPRHLAGTTGVGDPGLAPLLALGWELRHDDLSNAYVTAPDQKIRLGYLPEGEDDGLWRINAYNDLFAPPVWGVCFNDSCPTEFVTAFTTALAHAYEEGPDAYLAPPEPGHADRDPFLAVVPLIDRGWQFDRPHHNVFAIRSPDKLATLEFTTGHLNPEAELTTRDARWHLWAGESADRPAWYATASTDTPVPLLTAVTECVSDPAPLPRWRQETFSYVKGMARLTPIVPPGPPTPTPLDVRRAVASRRPAALPASSVPRWSTTSRPALPGPRR</sequence>
<feature type="domain" description="DUF317" evidence="2">
    <location>
        <begin position="57"/>
        <end position="114"/>
    </location>
</feature>
<evidence type="ECO:0000259" key="2">
    <source>
        <dbReference type="Pfam" id="PF03771"/>
    </source>
</evidence>
<feature type="compositionally biased region" description="Low complexity" evidence="1">
    <location>
        <begin position="266"/>
        <end position="279"/>
    </location>
</feature>
<reference evidence="3" key="1">
    <citation type="submission" date="2022-10" db="EMBL/GenBank/DDBJ databases">
        <title>The complete genomes of actinobacterial strains from the NBC collection.</title>
        <authorList>
            <person name="Joergensen T.S."/>
            <person name="Alvarez Arevalo M."/>
            <person name="Sterndorff E.B."/>
            <person name="Faurdal D."/>
            <person name="Vuksanovic O."/>
            <person name="Mourched A.-S."/>
            <person name="Charusanti P."/>
            <person name="Shaw S."/>
            <person name="Blin K."/>
            <person name="Weber T."/>
        </authorList>
    </citation>
    <scope>NUCLEOTIDE SEQUENCE</scope>
    <source>
        <strain evidence="3">NBC_01432</strain>
    </source>
</reference>
<evidence type="ECO:0000313" key="3">
    <source>
        <dbReference type="EMBL" id="WUX51261.1"/>
    </source>
</evidence>
<feature type="region of interest" description="Disordered" evidence="1">
    <location>
        <begin position="265"/>
        <end position="293"/>
    </location>
</feature>
<keyword evidence="4" id="KW-1185">Reference proteome</keyword>
<dbReference type="Pfam" id="PF03771">
    <property type="entry name" value="SPDY"/>
    <property type="match status" value="2"/>
</dbReference>
<evidence type="ECO:0000256" key="1">
    <source>
        <dbReference type="SAM" id="MobiDB-lite"/>
    </source>
</evidence>
<gene>
    <name evidence="3" type="ORF">OG442_06740</name>
</gene>
<dbReference type="RefSeq" id="WP_329074903.1">
    <property type="nucleotide sequence ID" value="NZ_CP109495.1"/>
</dbReference>
<evidence type="ECO:0000313" key="4">
    <source>
        <dbReference type="Proteomes" id="UP001432209"/>
    </source>
</evidence>
<name>A0ABZ1ZYF8_STRNV</name>
<accession>A0ABZ1ZYF8</accession>
<proteinExistence type="predicted"/>